<feature type="compositionally biased region" description="Polar residues" evidence="7">
    <location>
        <begin position="53"/>
        <end position="66"/>
    </location>
</feature>
<proteinExistence type="predicted"/>
<dbReference type="Pfam" id="PF17917">
    <property type="entry name" value="RT_RNaseH"/>
    <property type="match status" value="1"/>
</dbReference>
<evidence type="ECO:0000256" key="2">
    <source>
        <dbReference type="ARBA" id="ARBA00022695"/>
    </source>
</evidence>
<dbReference type="GO" id="GO:0016787">
    <property type="term" value="F:hydrolase activity"/>
    <property type="evidence" value="ECO:0007669"/>
    <property type="project" value="UniProtKB-KW"/>
</dbReference>
<evidence type="ECO:0000256" key="1">
    <source>
        <dbReference type="ARBA" id="ARBA00022679"/>
    </source>
</evidence>
<dbReference type="AlphaFoldDB" id="A0A498MN51"/>
<reference evidence="9 10" key="1">
    <citation type="submission" date="2018-03" db="EMBL/GenBank/DDBJ databases">
        <title>Draft genome sequence of Rohu Carp (Labeo rohita).</title>
        <authorList>
            <person name="Das P."/>
            <person name="Kushwaha B."/>
            <person name="Joshi C.G."/>
            <person name="Kumar D."/>
            <person name="Nagpure N.S."/>
            <person name="Sahoo L."/>
            <person name="Das S.P."/>
            <person name="Bit A."/>
            <person name="Patnaik S."/>
            <person name="Meher P.K."/>
            <person name="Jayasankar P."/>
            <person name="Koringa P.G."/>
            <person name="Patel N.V."/>
            <person name="Hinsu A.T."/>
            <person name="Kumar R."/>
            <person name="Pandey M."/>
            <person name="Agarwal S."/>
            <person name="Srivastava S."/>
            <person name="Singh M."/>
            <person name="Iquebal M.A."/>
            <person name="Jaiswal S."/>
            <person name="Angadi U.B."/>
            <person name="Kumar N."/>
            <person name="Raza M."/>
            <person name="Shah T.M."/>
            <person name="Rai A."/>
            <person name="Jena J.K."/>
        </authorList>
    </citation>
    <scope>NUCLEOTIDE SEQUENCE [LARGE SCALE GENOMIC DNA]</scope>
    <source>
        <strain evidence="9">DASCIFA01</strain>
        <tissue evidence="9">Testis</tissue>
    </source>
</reference>
<evidence type="ECO:0000256" key="3">
    <source>
        <dbReference type="ARBA" id="ARBA00022722"/>
    </source>
</evidence>
<comment type="caution">
    <text evidence="9">The sequence shown here is derived from an EMBL/GenBank/DDBJ whole genome shotgun (WGS) entry which is preliminary data.</text>
</comment>
<name>A0A498MN51_LABRO</name>
<keyword evidence="2" id="KW-0548">Nucleotidyltransferase</keyword>
<evidence type="ECO:0000256" key="6">
    <source>
        <dbReference type="ARBA" id="ARBA00022918"/>
    </source>
</evidence>
<keyword evidence="10" id="KW-1185">Reference proteome</keyword>
<evidence type="ECO:0000259" key="8">
    <source>
        <dbReference type="Pfam" id="PF17917"/>
    </source>
</evidence>
<dbReference type="PANTHER" id="PTHR34072">
    <property type="entry name" value="ENZYMATIC POLYPROTEIN-RELATED"/>
    <property type="match status" value="1"/>
</dbReference>
<evidence type="ECO:0000256" key="5">
    <source>
        <dbReference type="ARBA" id="ARBA00022801"/>
    </source>
</evidence>
<dbReference type="Gene3D" id="3.30.70.270">
    <property type="match status" value="1"/>
</dbReference>
<evidence type="ECO:0000256" key="7">
    <source>
        <dbReference type="SAM" id="MobiDB-lite"/>
    </source>
</evidence>
<dbReference type="STRING" id="84645.A0A498MN51"/>
<evidence type="ECO:0000313" key="9">
    <source>
        <dbReference type="EMBL" id="RXN20784.1"/>
    </source>
</evidence>
<feature type="region of interest" description="Disordered" evidence="7">
    <location>
        <begin position="53"/>
        <end position="83"/>
    </location>
</feature>
<dbReference type="FunFam" id="3.10.20.370:FF:000001">
    <property type="entry name" value="Retrovirus-related Pol polyprotein from transposon 17.6-like protein"/>
    <property type="match status" value="1"/>
</dbReference>
<feature type="compositionally biased region" description="Basic residues" evidence="7">
    <location>
        <begin position="67"/>
        <end position="77"/>
    </location>
</feature>
<dbReference type="InterPro" id="IPR041373">
    <property type="entry name" value="RT_RNaseH"/>
</dbReference>
<dbReference type="GO" id="GO:0004519">
    <property type="term" value="F:endonuclease activity"/>
    <property type="evidence" value="ECO:0007669"/>
    <property type="project" value="UniProtKB-KW"/>
</dbReference>
<protein>
    <submittedName>
        <fullName evidence="9">Retrovirus-related Pol poly from transposon</fullName>
    </submittedName>
</protein>
<dbReference type="GO" id="GO:0003964">
    <property type="term" value="F:RNA-directed DNA polymerase activity"/>
    <property type="evidence" value="ECO:0007669"/>
    <property type="project" value="UniProtKB-KW"/>
</dbReference>
<feature type="domain" description="Reverse transcriptase RNase H-like" evidence="8">
    <location>
        <begin position="113"/>
        <end position="219"/>
    </location>
</feature>
<sequence>MDPAEMASVMSLKEKTPATVGEVRQMLGFLSYYRSFIPNFSRVTHPLYSLLTVPNTETHTPNSTTRRPSKSGKKSKGHLPSQTPIQWTSSYQEVLIQLVDALTQPPVLGYPEFTEPFVLHCDASQVGLGAVLYQRQQGKMKVIAYGSRTLSPSEKRYHLHSGKLEFLALKWAICECFRDYLYHAPSFVIYTDNNPLTYVLSTAKLNATGYRWVAELADYNFTIQ</sequence>
<keyword evidence="5" id="KW-0378">Hydrolase</keyword>
<keyword evidence="6" id="KW-0695">RNA-directed DNA polymerase</keyword>
<keyword evidence="1" id="KW-0808">Transferase</keyword>
<dbReference type="Gene3D" id="3.10.20.370">
    <property type="match status" value="1"/>
</dbReference>
<gene>
    <name evidence="9" type="ORF">ROHU_006992</name>
</gene>
<evidence type="ECO:0000313" key="10">
    <source>
        <dbReference type="Proteomes" id="UP000290572"/>
    </source>
</evidence>
<keyword evidence="3" id="KW-0540">Nuclease</keyword>
<dbReference type="EMBL" id="QBIY01012631">
    <property type="protein sequence ID" value="RXN20784.1"/>
    <property type="molecule type" value="Genomic_DNA"/>
</dbReference>
<dbReference type="PANTHER" id="PTHR34072:SF47">
    <property type="entry name" value="RIBONUCLEASE H"/>
    <property type="match status" value="1"/>
</dbReference>
<dbReference type="CDD" id="cd09274">
    <property type="entry name" value="RNase_HI_RT_Ty3"/>
    <property type="match status" value="1"/>
</dbReference>
<evidence type="ECO:0000256" key="4">
    <source>
        <dbReference type="ARBA" id="ARBA00022759"/>
    </source>
</evidence>
<dbReference type="InterPro" id="IPR043502">
    <property type="entry name" value="DNA/RNA_pol_sf"/>
</dbReference>
<dbReference type="SUPFAM" id="SSF56672">
    <property type="entry name" value="DNA/RNA polymerases"/>
    <property type="match status" value="1"/>
</dbReference>
<accession>A0A498MN51</accession>
<keyword evidence="4" id="KW-0255">Endonuclease</keyword>
<dbReference type="InterPro" id="IPR043128">
    <property type="entry name" value="Rev_trsase/Diguanyl_cyclase"/>
</dbReference>
<dbReference type="Proteomes" id="UP000290572">
    <property type="component" value="Unassembled WGS sequence"/>
</dbReference>
<organism evidence="9 10">
    <name type="scientific">Labeo rohita</name>
    <name type="common">Indian major carp</name>
    <name type="synonym">Cyprinus rohita</name>
    <dbReference type="NCBI Taxonomy" id="84645"/>
    <lineage>
        <taxon>Eukaryota</taxon>
        <taxon>Metazoa</taxon>
        <taxon>Chordata</taxon>
        <taxon>Craniata</taxon>
        <taxon>Vertebrata</taxon>
        <taxon>Euteleostomi</taxon>
        <taxon>Actinopterygii</taxon>
        <taxon>Neopterygii</taxon>
        <taxon>Teleostei</taxon>
        <taxon>Ostariophysi</taxon>
        <taxon>Cypriniformes</taxon>
        <taxon>Cyprinidae</taxon>
        <taxon>Labeoninae</taxon>
        <taxon>Labeonini</taxon>
        <taxon>Labeo</taxon>
    </lineage>
</organism>